<dbReference type="AlphaFoldDB" id="A0A6A4AQV0"/>
<organism evidence="2 4">
    <name type="scientific">Phytophthora fragariae</name>
    <dbReference type="NCBI Taxonomy" id="53985"/>
    <lineage>
        <taxon>Eukaryota</taxon>
        <taxon>Sar</taxon>
        <taxon>Stramenopiles</taxon>
        <taxon>Oomycota</taxon>
        <taxon>Peronosporomycetes</taxon>
        <taxon>Peronosporales</taxon>
        <taxon>Peronosporaceae</taxon>
        <taxon>Phytophthora</taxon>
    </lineage>
</organism>
<evidence type="ECO:0000313" key="3">
    <source>
        <dbReference type="EMBL" id="KAE9260280.1"/>
    </source>
</evidence>
<dbReference type="EMBL" id="QXGD01007030">
    <property type="protein sequence ID" value="KAE9161700.1"/>
    <property type="molecule type" value="Genomic_DNA"/>
</dbReference>
<evidence type="ECO:0000313" key="1">
    <source>
        <dbReference type="EMBL" id="KAE9161700.1"/>
    </source>
</evidence>
<evidence type="ECO:0000313" key="6">
    <source>
        <dbReference type="Proteomes" id="UP000486351"/>
    </source>
</evidence>
<dbReference type="Proteomes" id="UP000440367">
    <property type="component" value="Unassembled WGS sequence"/>
</dbReference>
<feature type="non-terminal residue" evidence="2">
    <location>
        <position position="1"/>
    </location>
</feature>
<dbReference type="EMBL" id="QXGE01011142">
    <property type="protein sequence ID" value="KAE9259138.1"/>
    <property type="molecule type" value="Genomic_DNA"/>
</dbReference>
<dbReference type="Proteomes" id="UP000437068">
    <property type="component" value="Unassembled WGS sequence"/>
</dbReference>
<comment type="caution">
    <text evidence="2">The sequence shown here is derived from an EMBL/GenBank/DDBJ whole genome shotgun (WGS) entry which is preliminary data.</text>
</comment>
<accession>A0A6A4AQV0</accession>
<gene>
    <name evidence="2" type="ORF">PF001_g33130</name>
    <name evidence="1" type="ORF">PF002_g32308</name>
    <name evidence="3" type="ORF">PF008_g33146</name>
</gene>
<sequence length="17" mass="1848">LVRRVLGLFVAAAEQCC</sequence>
<evidence type="ECO:0000313" key="2">
    <source>
        <dbReference type="EMBL" id="KAE9259138.1"/>
    </source>
</evidence>
<dbReference type="EMBL" id="QXFY01011294">
    <property type="protein sequence ID" value="KAE9260280.1"/>
    <property type="molecule type" value="Genomic_DNA"/>
</dbReference>
<evidence type="ECO:0000313" key="5">
    <source>
        <dbReference type="Proteomes" id="UP000440367"/>
    </source>
</evidence>
<evidence type="ECO:0000313" key="4">
    <source>
        <dbReference type="Proteomes" id="UP000437068"/>
    </source>
</evidence>
<reference evidence="4 5" key="1">
    <citation type="submission" date="2018-08" db="EMBL/GenBank/DDBJ databases">
        <title>Genomic investigation of the strawberry pathogen Phytophthora fragariae indicates pathogenicity is determined by transcriptional variation in three key races.</title>
        <authorList>
            <person name="Adams T.M."/>
            <person name="Armitage A.D."/>
            <person name="Sobczyk M.K."/>
            <person name="Bates H.J."/>
            <person name="Dunwell J.M."/>
            <person name="Nellist C.F."/>
            <person name="Harrison R.J."/>
        </authorList>
    </citation>
    <scope>NUCLEOTIDE SEQUENCE [LARGE SCALE GENOMIC DNA]</scope>
    <source>
        <strain evidence="2 4">A4</strain>
        <strain evidence="1 5">BC-1</strain>
        <strain evidence="3 6">NOV-77</strain>
    </source>
</reference>
<dbReference type="Proteomes" id="UP000486351">
    <property type="component" value="Unassembled WGS sequence"/>
</dbReference>
<name>A0A6A4AQV0_9STRA</name>
<protein>
    <submittedName>
        <fullName evidence="2">Uncharacterized protein</fullName>
    </submittedName>
</protein>
<proteinExistence type="predicted"/>